<dbReference type="InterPro" id="IPR012340">
    <property type="entry name" value="NA-bd_OB-fold"/>
</dbReference>
<dbReference type="NCBIfam" id="TIGR00621">
    <property type="entry name" value="ssb"/>
    <property type="match status" value="1"/>
</dbReference>
<dbReference type="STRING" id="1147123.SAMN05443428_12532"/>
<dbReference type="InterPro" id="IPR011344">
    <property type="entry name" value="ssDNA-bd"/>
</dbReference>
<comment type="subunit">
    <text evidence="2">Homotetramer.</text>
</comment>
<dbReference type="PANTHER" id="PTHR10302:SF27">
    <property type="entry name" value="SINGLE-STRANDED DNA-BINDING PROTEIN"/>
    <property type="match status" value="1"/>
</dbReference>
<dbReference type="Proteomes" id="UP000190105">
    <property type="component" value="Unassembled WGS sequence"/>
</dbReference>
<keyword evidence="5" id="KW-1185">Reference proteome</keyword>
<evidence type="ECO:0000313" key="4">
    <source>
        <dbReference type="EMBL" id="SKA97508.1"/>
    </source>
</evidence>
<dbReference type="GO" id="GO:0009295">
    <property type="term" value="C:nucleoid"/>
    <property type="evidence" value="ECO:0007669"/>
    <property type="project" value="TreeGrafter"/>
</dbReference>
<dbReference type="PROSITE" id="PS50935">
    <property type="entry name" value="SSB"/>
    <property type="match status" value="1"/>
</dbReference>
<dbReference type="SUPFAM" id="SSF50249">
    <property type="entry name" value="Nucleic acid-binding proteins"/>
    <property type="match status" value="1"/>
</dbReference>
<comment type="caution">
    <text evidence="2">Lacks conserved residue(s) required for the propagation of feature annotation.</text>
</comment>
<accession>A0A1T4Y7K0</accession>
<dbReference type="CDD" id="cd04496">
    <property type="entry name" value="SSB_OBF"/>
    <property type="match status" value="1"/>
</dbReference>
<protein>
    <recommendedName>
        <fullName evidence="2 3">Single-stranded DNA-binding protein</fullName>
        <shortName evidence="2">SSB</shortName>
    </recommendedName>
</protein>
<dbReference type="Pfam" id="PF00436">
    <property type="entry name" value="SSB"/>
    <property type="match status" value="1"/>
</dbReference>
<dbReference type="AlphaFoldDB" id="A0A1T4Y7K0"/>
<dbReference type="EMBL" id="FUYH01000025">
    <property type="protein sequence ID" value="SKA97508.1"/>
    <property type="molecule type" value="Genomic_DNA"/>
</dbReference>
<dbReference type="InterPro" id="IPR000424">
    <property type="entry name" value="Primosome_PriB/ssb"/>
</dbReference>
<dbReference type="RefSeq" id="WP_078697466.1">
    <property type="nucleotide sequence ID" value="NZ_FUYH01000025.1"/>
</dbReference>
<dbReference type="GO" id="GO:0006260">
    <property type="term" value="P:DNA replication"/>
    <property type="evidence" value="ECO:0007669"/>
    <property type="project" value="InterPro"/>
</dbReference>
<keyword evidence="1 2" id="KW-0238">DNA-binding</keyword>
<gene>
    <name evidence="4" type="ORF">SAMN05443428_12532</name>
</gene>
<evidence type="ECO:0000256" key="1">
    <source>
        <dbReference type="ARBA" id="ARBA00023125"/>
    </source>
</evidence>
<organism evidence="4 5">
    <name type="scientific">Caloramator quimbayensis</name>
    <dbReference type="NCBI Taxonomy" id="1147123"/>
    <lineage>
        <taxon>Bacteria</taxon>
        <taxon>Bacillati</taxon>
        <taxon>Bacillota</taxon>
        <taxon>Clostridia</taxon>
        <taxon>Eubacteriales</taxon>
        <taxon>Clostridiaceae</taxon>
        <taxon>Caloramator</taxon>
    </lineage>
</organism>
<evidence type="ECO:0000256" key="3">
    <source>
        <dbReference type="PIRNR" id="PIRNR002070"/>
    </source>
</evidence>
<dbReference type="PANTHER" id="PTHR10302">
    <property type="entry name" value="SINGLE-STRANDED DNA-BINDING PROTEIN"/>
    <property type="match status" value="1"/>
</dbReference>
<evidence type="ECO:0000256" key="2">
    <source>
        <dbReference type="HAMAP-Rule" id="MF_00984"/>
    </source>
</evidence>
<reference evidence="5" key="1">
    <citation type="submission" date="2017-02" db="EMBL/GenBank/DDBJ databases">
        <authorList>
            <person name="Varghese N."/>
            <person name="Submissions S."/>
        </authorList>
    </citation>
    <scope>NUCLEOTIDE SEQUENCE [LARGE SCALE GENOMIC DNA]</scope>
    <source>
        <strain evidence="5">USBA 833</strain>
    </source>
</reference>
<evidence type="ECO:0000313" key="5">
    <source>
        <dbReference type="Proteomes" id="UP000190105"/>
    </source>
</evidence>
<proteinExistence type="inferred from homology"/>
<dbReference type="GO" id="GO:0003697">
    <property type="term" value="F:single-stranded DNA binding"/>
    <property type="evidence" value="ECO:0007669"/>
    <property type="project" value="UniProtKB-UniRule"/>
</dbReference>
<dbReference type="HAMAP" id="MF_00984">
    <property type="entry name" value="SSB"/>
    <property type="match status" value="1"/>
</dbReference>
<sequence>MNKVILIGRLTRDPELKFTAGSGIAVATFTLAVDRNYTNQSGQREADFIPIVCWRKLAETVANNLSKGRLVAVSGSIQTRKYTAQDGTNRYITEVIADSVQFLDRAKDGGSTQRSDISEQVMEDTGFFPVPDGNDEIPF</sequence>
<dbReference type="Gene3D" id="2.40.50.140">
    <property type="entry name" value="Nucleic acid-binding proteins"/>
    <property type="match status" value="1"/>
</dbReference>
<dbReference type="PIRSF" id="PIRSF002070">
    <property type="entry name" value="SSB"/>
    <property type="match status" value="1"/>
</dbReference>
<name>A0A1T4Y7K0_9CLOT</name>